<dbReference type="Proteomes" id="UP000292052">
    <property type="component" value="Unassembled WGS sequence"/>
</dbReference>
<dbReference type="EMBL" id="QDEB01075918">
    <property type="protein sequence ID" value="RZC34891.1"/>
    <property type="molecule type" value="Genomic_DNA"/>
</dbReference>
<evidence type="ECO:0000256" key="6">
    <source>
        <dbReference type="ARBA" id="ARBA00037941"/>
    </source>
</evidence>
<protein>
    <recommendedName>
        <fullName evidence="8">L-2-hydroxyglutarate dehydrogenase, mitochondrial</fullName>
        <ecNumber evidence="7">1.1.99.2</ecNumber>
    </recommendedName>
</protein>
<evidence type="ECO:0000313" key="11">
    <source>
        <dbReference type="Proteomes" id="UP000292052"/>
    </source>
</evidence>
<dbReference type="NCBIfam" id="NF008726">
    <property type="entry name" value="PRK11728.1"/>
    <property type="match status" value="1"/>
</dbReference>
<dbReference type="OrthoDB" id="498204at2759"/>
<organism evidence="10 11">
    <name type="scientific">Asbolus verrucosus</name>
    <name type="common">Desert ironclad beetle</name>
    <dbReference type="NCBI Taxonomy" id="1661398"/>
    <lineage>
        <taxon>Eukaryota</taxon>
        <taxon>Metazoa</taxon>
        <taxon>Ecdysozoa</taxon>
        <taxon>Arthropoda</taxon>
        <taxon>Hexapoda</taxon>
        <taxon>Insecta</taxon>
        <taxon>Pterygota</taxon>
        <taxon>Neoptera</taxon>
        <taxon>Endopterygota</taxon>
        <taxon>Coleoptera</taxon>
        <taxon>Polyphaga</taxon>
        <taxon>Cucujiformia</taxon>
        <taxon>Tenebrionidae</taxon>
        <taxon>Pimeliinae</taxon>
        <taxon>Asbolus</taxon>
    </lineage>
</organism>
<evidence type="ECO:0000256" key="4">
    <source>
        <dbReference type="ARBA" id="ARBA00023002"/>
    </source>
</evidence>
<evidence type="ECO:0000256" key="2">
    <source>
        <dbReference type="ARBA" id="ARBA00022630"/>
    </source>
</evidence>
<feature type="non-terminal residue" evidence="10">
    <location>
        <position position="419"/>
    </location>
</feature>
<gene>
    <name evidence="10" type="ORF">BDFB_012358</name>
</gene>
<comment type="catalytic activity">
    <reaction evidence="5">
        <text>(S)-2-hydroxyglutarate + A = 2-oxoglutarate + AH2</text>
        <dbReference type="Rhea" id="RHEA:21252"/>
        <dbReference type="ChEBI" id="CHEBI:13193"/>
        <dbReference type="ChEBI" id="CHEBI:16782"/>
        <dbReference type="ChEBI" id="CHEBI:16810"/>
        <dbReference type="ChEBI" id="CHEBI:17499"/>
        <dbReference type="EC" id="1.1.99.2"/>
    </reaction>
</comment>
<accession>A0A482VPK9</accession>
<evidence type="ECO:0000256" key="7">
    <source>
        <dbReference type="ARBA" id="ARBA00038878"/>
    </source>
</evidence>
<dbReference type="SUPFAM" id="SSF51905">
    <property type="entry name" value="FAD/NAD(P)-binding domain"/>
    <property type="match status" value="1"/>
</dbReference>
<dbReference type="Gene3D" id="3.50.50.60">
    <property type="entry name" value="FAD/NAD(P)-binding domain"/>
    <property type="match status" value="1"/>
</dbReference>
<proteinExistence type="inferred from homology"/>
<comment type="cofactor">
    <cofactor evidence="1">
        <name>FAD</name>
        <dbReference type="ChEBI" id="CHEBI:57692"/>
    </cofactor>
</comment>
<evidence type="ECO:0000256" key="1">
    <source>
        <dbReference type="ARBA" id="ARBA00001974"/>
    </source>
</evidence>
<keyword evidence="11" id="KW-1185">Reference proteome</keyword>
<name>A0A482VPK9_ASBVE</name>
<dbReference type="Pfam" id="PF01266">
    <property type="entry name" value="DAO"/>
    <property type="match status" value="1"/>
</dbReference>
<keyword evidence="3" id="KW-0274">FAD</keyword>
<keyword evidence="4" id="KW-0560">Oxidoreductase</keyword>
<evidence type="ECO:0000313" key="10">
    <source>
        <dbReference type="EMBL" id="RZC34891.1"/>
    </source>
</evidence>
<dbReference type="Gene3D" id="3.30.9.10">
    <property type="entry name" value="D-Amino Acid Oxidase, subunit A, domain 2"/>
    <property type="match status" value="1"/>
</dbReference>
<evidence type="ECO:0000259" key="9">
    <source>
        <dbReference type="Pfam" id="PF01266"/>
    </source>
</evidence>
<evidence type="ECO:0000256" key="5">
    <source>
        <dbReference type="ARBA" id="ARBA00036066"/>
    </source>
</evidence>
<dbReference type="STRING" id="1661398.A0A482VPK9"/>
<evidence type="ECO:0000256" key="8">
    <source>
        <dbReference type="ARBA" id="ARBA00041137"/>
    </source>
</evidence>
<evidence type="ECO:0000256" key="3">
    <source>
        <dbReference type="ARBA" id="ARBA00022827"/>
    </source>
</evidence>
<dbReference type="EC" id="1.1.99.2" evidence="7"/>
<dbReference type="InterPro" id="IPR036188">
    <property type="entry name" value="FAD/NAD-bd_sf"/>
</dbReference>
<reference evidence="10 11" key="1">
    <citation type="submission" date="2017-03" db="EMBL/GenBank/DDBJ databases">
        <title>Genome of the blue death feigning beetle - Asbolus verrucosus.</title>
        <authorList>
            <person name="Rider S.D."/>
        </authorList>
    </citation>
    <scope>NUCLEOTIDE SEQUENCE [LARGE SCALE GENOMIC DNA]</scope>
    <source>
        <strain evidence="10">Butters</strain>
        <tissue evidence="10">Head and leg muscle</tissue>
    </source>
</reference>
<comment type="caution">
    <text evidence="10">The sequence shown here is derived from an EMBL/GenBank/DDBJ whole genome shotgun (WGS) entry which is preliminary data.</text>
</comment>
<dbReference type="AlphaFoldDB" id="A0A482VPK9"/>
<comment type="similarity">
    <text evidence="6">Belongs to the L2HGDH family.</text>
</comment>
<dbReference type="GO" id="GO:0047545">
    <property type="term" value="F:(S)-2-hydroxyglutarate dehydrogenase activity"/>
    <property type="evidence" value="ECO:0007669"/>
    <property type="project" value="UniProtKB-EC"/>
</dbReference>
<dbReference type="InterPro" id="IPR006076">
    <property type="entry name" value="FAD-dep_OxRdtase"/>
</dbReference>
<feature type="domain" description="FAD dependent oxidoreductase" evidence="9">
    <location>
        <begin position="11"/>
        <end position="411"/>
    </location>
</feature>
<keyword evidence="2" id="KW-0285">Flavoprotein</keyword>
<sequence length="419" mass="47137">KQQNFSSYEYDVVIIGGGIIGTAIAKITKTKIKDARVALIEKEQDLGQHQTSHNSNVIHSGFYYEPNSLKAKLCAKGADLIYEYCSRKNISTKKCGKLVIASNILDIYRLNKLYSYGLKNKVPGLTILRNWKEVLEIQPYCKGLQALWSPNTGIVDWKIVTKHFAKDFKHQGGDVFLNCEVKAIKKSMLASHPIIIEATRVKCFFAKYVVTCLGLNSGTLLCWDKNNGLKNISLKINYQLLNPKLSRFVKTNIYAMPHTDMPFIGIHFSPTPDGNVLLGPSAVPALKLDGYGKNEIDFHYIQNHIFTKGFGLLCLKNFRSCLSQATQVIFEDVQTKMLRTYLPMISKSDVFPGPHALQGQVVTHDGEFVDDFLIEVFEDDKKSIKRRIINCRFLPSPGATSSLAIAHMVTDEIAKVYFE</sequence>
<dbReference type="PANTHER" id="PTHR43104:SF2">
    <property type="entry name" value="L-2-HYDROXYGLUTARATE DEHYDROGENASE, MITOCHONDRIAL"/>
    <property type="match status" value="1"/>
</dbReference>
<feature type="non-terminal residue" evidence="10">
    <location>
        <position position="1"/>
    </location>
</feature>
<dbReference type="PANTHER" id="PTHR43104">
    <property type="entry name" value="L-2-HYDROXYGLUTARATE DEHYDROGENASE, MITOCHONDRIAL"/>
    <property type="match status" value="1"/>
</dbReference>